<keyword evidence="5" id="KW-1015">Disulfide bond</keyword>
<evidence type="ECO:0000256" key="2">
    <source>
        <dbReference type="ARBA" id="ARBA00022525"/>
    </source>
</evidence>
<accession>A0A7M4F5J6</accession>
<dbReference type="AlphaFoldDB" id="A0A7M4F5J6"/>
<evidence type="ECO:0000256" key="4">
    <source>
        <dbReference type="ARBA" id="ARBA00022900"/>
    </source>
</evidence>
<proteinExistence type="predicted"/>
<evidence type="ECO:0000313" key="9">
    <source>
        <dbReference type="Proteomes" id="UP000594220"/>
    </source>
</evidence>
<protein>
    <recommendedName>
        <fullName evidence="7">Kazal-like domain-containing protein</fullName>
    </recommendedName>
</protein>
<dbReference type="FunFam" id="3.30.60.30:FF:000036">
    <property type="entry name" value="Ovomucoid"/>
    <property type="match status" value="1"/>
</dbReference>
<evidence type="ECO:0000256" key="5">
    <source>
        <dbReference type="ARBA" id="ARBA00023157"/>
    </source>
</evidence>
<dbReference type="InterPro" id="IPR001239">
    <property type="entry name" value="Prot_inh_Kazal-m"/>
</dbReference>
<keyword evidence="4" id="KW-0722">Serine protease inhibitor</keyword>
<organism evidence="8 9">
    <name type="scientific">Crocodylus porosus</name>
    <name type="common">Saltwater crocodile</name>
    <name type="synonym">Estuarine crocodile</name>
    <dbReference type="NCBI Taxonomy" id="8502"/>
    <lineage>
        <taxon>Eukaryota</taxon>
        <taxon>Metazoa</taxon>
        <taxon>Chordata</taxon>
        <taxon>Craniata</taxon>
        <taxon>Vertebrata</taxon>
        <taxon>Euteleostomi</taxon>
        <taxon>Archelosauria</taxon>
        <taxon>Archosauria</taxon>
        <taxon>Crocodylia</taxon>
        <taxon>Longirostres</taxon>
        <taxon>Crocodylidae</taxon>
        <taxon>Crocodylus</taxon>
    </lineage>
</organism>
<keyword evidence="3" id="KW-0646">Protease inhibitor</keyword>
<keyword evidence="2" id="KW-0964">Secreted</keyword>
<keyword evidence="6" id="KW-0325">Glycoprotein</keyword>
<dbReference type="GO" id="GO:0005576">
    <property type="term" value="C:extracellular region"/>
    <property type="evidence" value="ECO:0007669"/>
    <property type="project" value="UniProtKB-SubCell"/>
</dbReference>
<keyword evidence="9" id="KW-1185">Reference proteome</keyword>
<dbReference type="Proteomes" id="UP000594220">
    <property type="component" value="Unplaced"/>
</dbReference>
<dbReference type="GO" id="GO:0004867">
    <property type="term" value="F:serine-type endopeptidase inhibitor activity"/>
    <property type="evidence" value="ECO:0007669"/>
    <property type="project" value="UniProtKB-KW"/>
</dbReference>
<dbReference type="PANTHER" id="PTHR21312">
    <property type="entry name" value="SERINE PROTEASE INHIBITOR"/>
    <property type="match status" value="1"/>
</dbReference>
<comment type="subcellular location">
    <subcellularLocation>
        <location evidence="1">Secreted</location>
    </subcellularLocation>
</comment>
<evidence type="ECO:0000256" key="1">
    <source>
        <dbReference type="ARBA" id="ARBA00004613"/>
    </source>
</evidence>
<name>A0A7M4F5J6_CROPO</name>
<evidence type="ECO:0000313" key="8">
    <source>
        <dbReference type="Ensembl" id="ENSCPRP00005019361.1"/>
    </source>
</evidence>
<evidence type="ECO:0000256" key="3">
    <source>
        <dbReference type="ARBA" id="ARBA00022690"/>
    </source>
</evidence>
<dbReference type="InterPro" id="IPR002350">
    <property type="entry name" value="Kazal_dom"/>
</dbReference>
<sequence>MRETKPQLPVISKALLRRYSFMLPSQLDCSEYSKVTTPEGKEVIACPKIYSPVCGTDNKTHSNECMLCKTLTFAHYGIC</sequence>
<dbReference type="Pfam" id="PF00050">
    <property type="entry name" value="Kazal_1"/>
    <property type="match status" value="1"/>
</dbReference>
<dbReference type="InterPro" id="IPR036058">
    <property type="entry name" value="Kazal_dom_sf"/>
</dbReference>
<dbReference type="SUPFAM" id="SSF100895">
    <property type="entry name" value="Kazal-type serine protease inhibitors"/>
    <property type="match status" value="1"/>
</dbReference>
<dbReference type="PANTHER" id="PTHR21312:SF28">
    <property type="entry name" value="OVOINHIBITOR-RELATED"/>
    <property type="match status" value="1"/>
</dbReference>
<evidence type="ECO:0000256" key="6">
    <source>
        <dbReference type="ARBA" id="ARBA00023180"/>
    </source>
</evidence>
<dbReference type="Ensembl" id="ENSCPRT00005022658.1">
    <property type="protein sequence ID" value="ENSCPRP00005019361.1"/>
    <property type="gene ID" value="ENSCPRG00005013512.1"/>
</dbReference>
<feature type="domain" description="Kazal-like" evidence="7">
    <location>
        <begin position="23"/>
        <end position="79"/>
    </location>
</feature>
<dbReference type="Gene3D" id="3.30.60.30">
    <property type="match status" value="1"/>
</dbReference>
<dbReference type="SMART" id="SM00280">
    <property type="entry name" value="KAZAL"/>
    <property type="match status" value="1"/>
</dbReference>
<evidence type="ECO:0000259" key="7">
    <source>
        <dbReference type="PROSITE" id="PS51465"/>
    </source>
</evidence>
<dbReference type="PRINTS" id="PR00290">
    <property type="entry name" value="KAZALINHBTR"/>
</dbReference>
<reference evidence="8" key="2">
    <citation type="submission" date="2025-09" db="UniProtKB">
        <authorList>
            <consortium name="Ensembl"/>
        </authorList>
    </citation>
    <scope>IDENTIFICATION</scope>
</reference>
<dbReference type="PROSITE" id="PS51465">
    <property type="entry name" value="KAZAL_2"/>
    <property type="match status" value="1"/>
</dbReference>
<reference evidence="8" key="1">
    <citation type="submission" date="2025-08" db="UniProtKB">
        <authorList>
            <consortium name="Ensembl"/>
        </authorList>
    </citation>
    <scope>IDENTIFICATION</scope>
</reference>